<proteinExistence type="predicted"/>
<evidence type="ECO:0000313" key="3">
    <source>
        <dbReference type="EMBL" id="CAI8050115.1"/>
    </source>
</evidence>
<feature type="transmembrane region" description="Helical" evidence="2">
    <location>
        <begin position="112"/>
        <end position="143"/>
    </location>
</feature>
<name>A0AA35TKS2_GEOBA</name>
<feature type="region of interest" description="Disordered" evidence="1">
    <location>
        <begin position="246"/>
        <end position="293"/>
    </location>
</feature>
<accession>A0AA35TKS2</accession>
<reference evidence="3" key="1">
    <citation type="submission" date="2023-03" db="EMBL/GenBank/DDBJ databases">
        <authorList>
            <person name="Steffen K."/>
            <person name="Cardenas P."/>
        </authorList>
    </citation>
    <scope>NUCLEOTIDE SEQUENCE</scope>
</reference>
<protein>
    <submittedName>
        <fullName evidence="3">Uncharacterized protein</fullName>
    </submittedName>
</protein>
<keyword evidence="2" id="KW-1133">Transmembrane helix</keyword>
<keyword evidence="2" id="KW-0472">Membrane</keyword>
<feature type="non-terminal residue" evidence="3">
    <location>
        <position position="1"/>
    </location>
</feature>
<keyword evidence="2" id="KW-0812">Transmembrane</keyword>
<evidence type="ECO:0000313" key="4">
    <source>
        <dbReference type="Proteomes" id="UP001174909"/>
    </source>
</evidence>
<dbReference type="Proteomes" id="UP001174909">
    <property type="component" value="Unassembled WGS sequence"/>
</dbReference>
<evidence type="ECO:0000256" key="2">
    <source>
        <dbReference type="SAM" id="Phobius"/>
    </source>
</evidence>
<gene>
    <name evidence="3" type="ORF">GBAR_LOCUS27564</name>
</gene>
<sequence>DIIYTRVCRATCIPCHDLLQVYGQDGGWLAELEHPERGSLAWQWVQETLSHNGTATYTIKLALESGAGATTGSVSKRQSATDGEMAAFFDDINVDAQLSTPPRTETEGDKTMFIIIVASACGGGLLAIILAVLLIVLCCFCCFRKGKDGARPMRKITILVKKKSRRYKLPSTMRSDRTNSPVPKEYEIPLSSATYATLKGHTKNHEEYTSINPQYLDEPSYYSTTFKGKLSPDEGGVQTYLEVIPPIPTHRASPGSPRGNSPIRPSGLPTLTQAKEDNVDSPDVDVLEGDSIEMYDYVNADLGPA</sequence>
<organism evidence="3 4">
    <name type="scientific">Geodia barretti</name>
    <name type="common">Barrett's horny sponge</name>
    <dbReference type="NCBI Taxonomy" id="519541"/>
    <lineage>
        <taxon>Eukaryota</taxon>
        <taxon>Metazoa</taxon>
        <taxon>Porifera</taxon>
        <taxon>Demospongiae</taxon>
        <taxon>Heteroscleromorpha</taxon>
        <taxon>Tetractinellida</taxon>
        <taxon>Astrophorina</taxon>
        <taxon>Geodiidae</taxon>
        <taxon>Geodia</taxon>
    </lineage>
</organism>
<feature type="compositionally biased region" description="Acidic residues" evidence="1">
    <location>
        <begin position="279"/>
        <end position="293"/>
    </location>
</feature>
<keyword evidence="4" id="KW-1185">Reference proteome</keyword>
<dbReference type="EMBL" id="CASHTH010003834">
    <property type="protein sequence ID" value="CAI8050115.1"/>
    <property type="molecule type" value="Genomic_DNA"/>
</dbReference>
<comment type="caution">
    <text evidence="3">The sequence shown here is derived from an EMBL/GenBank/DDBJ whole genome shotgun (WGS) entry which is preliminary data.</text>
</comment>
<evidence type="ECO:0000256" key="1">
    <source>
        <dbReference type="SAM" id="MobiDB-lite"/>
    </source>
</evidence>
<dbReference type="AlphaFoldDB" id="A0AA35TKS2"/>